<dbReference type="FunFam" id="3.40.50.10860:FF:000005">
    <property type="entry name" value="C-1-tetrahydrofolate synthase, cytoplasmic, putative"/>
    <property type="match status" value="1"/>
</dbReference>
<dbReference type="RefSeq" id="WP_353684240.1">
    <property type="nucleotide sequence ID" value="NZ_CP144373.1"/>
</dbReference>
<dbReference type="GO" id="GO:0005829">
    <property type="term" value="C:cytosol"/>
    <property type="evidence" value="ECO:0007669"/>
    <property type="project" value="TreeGrafter"/>
</dbReference>
<dbReference type="GO" id="GO:0006164">
    <property type="term" value="P:purine nucleotide biosynthetic process"/>
    <property type="evidence" value="ECO:0007669"/>
    <property type="project" value="UniProtKB-KW"/>
</dbReference>
<dbReference type="EC" id="3.5.4.9" evidence="12"/>
<proteinExistence type="inferred from homology"/>
<evidence type="ECO:0000256" key="8">
    <source>
        <dbReference type="ARBA" id="ARBA00023002"/>
    </source>
</evidence>
<evidence type="ECO:0000259" key="14">
    <source>
        <dbReference type="Pfam" id="PF02882"/>
    </source>
</evidence>
<dbReference type="Gene3D" id="3.40.50.10860">
    <property type="entry name" value="Leucine Dehydrogenase, chain A, domain 1"/>
    <property type="match status" value="1"/>
</dbReference>
<dbReference type="NCBIfam" id="NF010783">
    <property type="entry name" value="PRK14186.1"/>
    <property type="match status" value="1"/>
</dbReference>
<dbReference type="GO" id="GO:0004477">
    <property type="term" value="F:methenyltetrahydrofolate cyclohydrolase activity"/>
    <property type="evidence" value="ECO:0007669"/>
    <property type="project" value="UniProtKB-UniRule"/>
</dbReference>
<dbReference type="InterPro" id="IPR020631">
    <property type="entry name" value="THF_DH/CycHdrlase_NAD-bd_dom"/>
</dbReference>
<keyword evidence="8 12" id="KW-0560">Oxidoreductase</keyword>
<keyword evidence="11 12" id="KW-0511">Multifunctional enzyme</keyword>
<dbReference type="PANTHER" id="PTHR48099">
    <property type="entry name" value="C-1-TETRAHYDROFOLATE SYNTHASE, CYTOPLASMIC-RELATED"/>
    <property type="match status" value="1"/>
</dbReference>
<evidence type="ECO:0000256" key="3">
    <source>
        <dbReference type="ARBA" id="ARBA00022563"/>
    </source>
</evidence>
<organism evidence="15">
    <name type="scientific">Thermodesulfovibrio autotrophicus</name>
    <dbReference type="NCBI Taxonomy" id="3118333"/>
    <lineage>
        <taxon>Bacteria</taxon>
        <taxon>Pseudomonadati</taxon>
        <taxon>Nitrospirota</taxon>
        <taxon>Thermodesulfovibrionia</taxon>
        <taxon>Thermodesulfovibrionales</taxon>
        <taxon>Thermodesulfovibrionaceae</taxon>
        <taxon>Thermodesulfovibrio</taxon>
    </lineage>
</organism>
<keyword evidence="9 12" id="KW-0368">Histidine biosynthesis</keyword>
<feature type="binding site" evidence="12">
    <location>
        <begin position="165"/>
        <end position="167"/>
    </location>
    <ligand>
        <name>NADP(+)</name>
        <dbReference type="ChEBI" id="CHEBI:58349"/>
    </ligand>
</feature>
<dbReference type="CDD" id="cd01080">
    <property type="entry name" value="NAD_bind_m-THF_DH_Cyclohyd"/>
    <property type="match status" value="1"/>
</dbReference>
<protein>
    <recommendedName>
        <fullName evidence="12">Bifunctional protein FolD</fullName>
    </recommendedName>
    <domain>
        <recommendedName>
            <fullName evidence="12">Methylenetetrahydrofolate dehydrogenase</fullName>
            <ecNumber evidence="12">1.5.1.5</ecNumber>
        </recommendedName>
    </domain>
    <domain>
        <recommendedName>
            <fullName evidence="12">Methenyltetrahydrofolate cyclohydrolase</fullName>
            <ecNumber evidence="12">3.5.4.9</ecNumber>
        </recommendedName>
    </domain>
</protein>
<dbReference type="InterPro" id="IPR046346">
    <property type="entry name" value="Aminoacid_DH-like_N_sf"/>
</dbReference>
<evidence type="ECO:0000256" key="11">
    <source>
        <dbReference type="ARBA" id="ARBA00023268"/>
    </source>
</evidence>
<dbReference type="PRINTS" id="PR00085">
    <property type="entry name" value="THFDHDRGNASE"/>
</dbReference>
<comment type="similarity">
    <text evidence="12">Belongs to the tetrahydrofolate dehydrogenase/cyclohydrolase family.</text>
</comment>
<gene>
    <name evidence="12 15" type="primary">folD</name>
    <name evidence="15" type="ORF">V4D30_00200</name>
</gene>
<dbReference type="SUPFAM" id="SSF53223">
    <property type="entry name" value="Aminoacid dehydrogenase-like, N-terminal domain"/>
    <property type="match status" value="1"/>
</dbReference>
<keyword evidence="4 12" id="KW-0028">Amino-acid biosynthesis</keyword>
<dbReference type="AlphaFoldDB" id="A0AAU8GYN9"/>
<evidence type="ECO:0000256" key="10">
    <source>
        <dbReference type="ARBA" id="ARBA00023167"/>
    </source>
</evidence>
<comment type="catalytic activity">
    <reaction evidence="12">
        <text>(6R)-5,10-methylene-5,6,7,8-tetrahydrofolate + NADP(+) = (6R)-5,10-methenyltetrahydrofolate + NADPH</text>
        <dbReference type="Rhea" id="RHEA:22812"/>
        <dbReference type="ChEBI" id="CHEBI:15636"/>
        <dbReference type="ChEBI" id="CHEBI:57455"/>
        <dbReference type="ChEBI" id="CHEBI:57783"/>
        <dbReference type="ChEBI" id="CHEBI:58349"/>
        <dbReference type="EC" id="1.5.1.5"/>
    </reaction>
</comment>
<dbReference type="InterPro" id="IPR020867">
    <property type="entry name" value="THF_DH/CycHdrlase_CS"/>
</dbReference>
<evidence type="ECO:0000256" key="12">
    <source>
        <dbReference type="HAMAP-Rule" id="MF_01576"/>
    </source>
</evidence>
<dbReference type="EC" id="1.5.1.5" evidence="12"/>
<dbReference type="Pfam" id="PF00763">
    <property type="entry name" value="THF_DHG_CYH"/>
    <property type="match status" value="1"/>
</dbReference>
<keyword evidence="5 12" id="KW-0658">Purine biosynthesis</keyword>
<dbReference type="PROSITE" id="PS00767">
    <property type="entry name" value="THF_DHG_CYH_2"/>
    <property type="match status" value="1"/>
</dbReference>
<dbReference type="InterPro" id="IPR036291">
    <property type="entry name" value="NAD(P)-bd_dom_sf"/>
</dbReference>
<comment type="pathway">
    <text evidence="1 12">One-carbon metabolism; tetrahydrofolate interconversion.</text>
</comment>
<dbReference type="GO" id="GO:0000105">
    <property type="term" value="P:L-histidine biosynthetic process"/>
    <property type="evidence" value="ECO:0007669"/>
    <property type="project" value="UniProtKB-KW"/>
</dbReference>
<keyword evidence="7 12" id="KW-0521">NADP</keyword>
<dbReference type="Gene3D" id="3.40.50.720">
    <property type="entry name" value="NAD(P)-binding Rossmann-like Domain"/>
    <property type="match status" value="1"/>
</dbReference>
<keyword evidence="6 12" id="KW-0378">Hydrolase</keyword>
<dbReference type="FunFam" id="3.40.50.720:FF:000094">
    <property type="entry name" value="Bifunctional protein FolD"/>
    <property type="match status" value="1"/>
</dbReference>
<dbReference type="InterPro" id="IPR020630">
    <property type="entry name" value="THF_DH/CycHdrlase_cat_dom"/>
</dbReference>
<dbReference type="GO" id="GO:0004488">
    <property type="term" value="F:methylenetetrahydrofolate dehydrogenase (NADP+) activity"/>
    <property type="evidence" value="ECO:0007669"/>
    <property type="project" value="UniProtKB-UniRule"/>
</dbReference>
<dbReference type="KEGG" id="taut:V4D30_00200"/>
<comment type="subunit">
    <text evidence="2 12">Homodimer.</text>
</comment>
<evidence type="ECO:0000313" key="15">
    <source>
        <dbReference type="EMBL" id="XCH46715.1"/>
    </source>
</evidence>
<dbReference type="HAMAP" id="MF_01576">
    <property type="entry name" value="THF_DHG_CYH"/>
    <property type="match status" value="1"/>
</dbReference>
<evidence type="ECO:0000256" key="9">
    <source>
        <dbReference type="ARBA" id="ARBA00023102"/>
    </source>
</evidence>
<comment type="catalytic activity">
    <reaction evidence="12">
        <text>(6R)-5,10-methenyltetrahydrofolate + H2O = (6R)-10-formyltetrahydrofolate + H(+)</text>
        <dbReference type="Rhea" id="RHEA:23700"/>
        <dbReference type="ChEBI" id="CHEBI:15377"/>
        <dbReference type="ChEBI" id="CHEBI:15378"/>
        <dbReference type="ChEBI" id="CHEBI:57455"/>
        <dbReference type="ChEBI" id="CHEBI:195366"/>
        <dbReference type="EC" id="3.5.4.9"/>
    </reaction>
</comment>
<evidence type="ECO:0000256" key="2">
    <source>
        <dbReference type="ARBA" id="ARBA00011738"/>
    </source>
</evidence>
<dbReference type="EMBL" id="CP144373">
    <property type="protein sequence ID" value="XCH46715.1"/>
    <property type="molecule type" value="Genomic_DNA"/>
</dbReference>
<reference evidence="15" key="1">
    <citation type="submission" date="2024-01" db="EMBL/GenBank/DDBJ databases">
        <title>The first autotrophic representatives of the genus Thermodesulfovibrio.</title>
        <authorList>
            <person name="Maltseva A.I."/>
            <person name="Elcheninov A.G."/>
            <person name="Kublanov I.V."/>
            <person name="Lebedinsky A.V."/>
            <person name="Frolov E.N."/>
        </authorList>
    </citation>
    <scope>NUCLEOTIDE SEQUENCE</scope>
    <source>
        <strain evidence="15">3907-1M</strain>
    </source>
</reference>
<dbReference type="NCBIfam" id="NF008058">
    <property type="entry name" value="PRK10792.1"/>
    <property type="match status" value="1"/>
</dbReference>
<evidence type="ECO:0000256" key="5">
    <source>
        <dbReference type="ARBA" id="ARBA00022755"/>
    </source>
</evidence>
<evidence type="ECO:0000259" key="13">
    <source>
        <dbReference type="Pfam" id="PF00763"/>
    </source>
</evidence>
<evidence type="ECO:0000256" key="4">
    <source>
        <dbReference type="ARBA" id="ARBA00022605"/>
    </source>
</evidence>
<comment type="caution">
    <text evidence="12">Lacks conserved residue(s) required for the propagation of feature annotation.</text>
</comment>
<dbReference type="InterPro" id="IPR000672">
    <property type="entry name" value="THF_DH/CycHdrlase"/>
</dbReference>
<evidence type="ECO:0000256" key="1">
    <source>
        <dbReference type="ARBA" id="ARBA00004777"/>
    </source>
</evidence>
<feature type="domain" description="Tetrahydrofolate dehydrogenase/cyclohydrolase NAD(P)-binding" evidence="14">
    <location>
        <begin position="139"/>
        <end position="281"/>
    </location>
</feature>
<dbReference type="SUPFAM" id="SSF51735">
    <property type="entry name" value="NAD(P)-binding Rossmann-fold domains"/>
    <property type="match status" value="1"/>
</dbReference>
<evidence type="ECO:0000256" key="7">
    <source>
        <dbReference type="ARBA" id="ARBA00022857"/>
    </source>
</evidence>
<sequence length="285" mass="31187">MSAEIIDGKLLASKIKEELKKEVHNLKDQGIKPCLAVVLVGENKASQKYVSFKEKTCKELGIESLVYRLPENTDEANLIKIIDGLNDNPQVNGILVQLPLPKHLNQQKILEKINPSKDVDGFTPYCLGKLLMDTPLFIPCTPKGVLRMLDEYKINLEGKNAVVVGRSIIVGKPLSLLLLKRNSTVTVCHSKTKELREITKKADILCVAIGKEKFINASMVKEGAVVIDIGINVTADGKVAGDVAFNEVKEKASYITPVPGGVGPMTIAMLMENTIYATKLQRGLL</sequence>
<feature type="binding site" evidence="12">
    <location>
        <position position="231"/>
    </location>
    <ligand>
        <name>NADP(+)</name>
        <dbReference type="ChEBI" id="CHEBI:58349"/>
    </ligand>
</feature>
<name>A0AAU8GYN9_9BACT</name>
<dbReference type="GO" id="GO:0035999">
    <property type="term" value="P:tetrahydrofolate interconversion"/>
    <property type="evidence" value="ECO:0007669"/>
    <property type="project" value="UniProtKB-UniRule"/>
</dbReference>
<accession>A0AAU8GYN9</accession>
<keyword evidence="10 12" id="KW-0486">Methionine biosynthesis</keyword>
<evidence type="ECO:0000256" key="6">
    <source>
        <dbReference type="ARBA" id="ARBA00022801"/>
    </source>
</evidence>
<comment type="function">
    <text evidence="12">Catalyzes the oxidation of 5,10-methylenetetrahydrofolate to 5,10-methenyltetrahydrofolate and then the hydrolysis of 5,10-methenyltetrahydrofolate to 10-formyltetrahydrofolate.</text>
</comment>
<keyword evidence="3 12" id="KW-0554">One-carbon metabolism</keyword>
<feature type="domain" description="Tetrahydrofolate dehydrogenase/cyclohydrolase catalytic" evidence="13">
    <location>
        <begin position="6"/>
        <end position="120"/>
    </location>
</feature>
<dbReference type="GO" id="GO:0009086">
    <property type="term" value="P:methionine biosynthetic process"/>
    <property type="evidence" value="ECO:0007669"/>
    <property type="project" value="UniProtKB-KW"/>
</dbReference>
<dbReference type="Pfam" id="PF02882">
    <property type="entry name" value="THF_DHG_CYH_C"/>
    <property type="match status" value="1"/>
</dbReference>
<dbReference type="PANTHER" id="PTHR48099:SF5">
    <property type="entry name" value="C-1-TETRAHYDROFOLATE SYNTHASE, CYTOPLASMIC"/>
    <property type="match status" value="1"/>
</dbReference>